<dbReference type="GO" id="GO:0048255">
    <property type="term" value="P:mRNA stabilization"/>
    <property type="evidence" value="ECO:0007669"/>
    <property type="project" value="InterPro"/>
</dbReference>
<dbReference type="Proteomes" id="UP001150907">
    <property type="component" value="Unassembled WGS sequence"/>
</dbReference>
<dbReference type="GO" id="GO:0000339">
    <property type="term" value="F:RNA cap binding"/>
    <property type="evidence" value="ECO:0007669"/>
    <property type="project" value="InterPro"/>
</dbReference>
<feature type="region of interest" description="Disordered" evidence="1">
    <location>
        <begin position="310"/>
        <end position="350"/>
    </location>
</feature>
<feature type="region of interest" description="Disordered" evidence="1">
    <location>
        <begin position="77"/>
        <end position="163"/>
    </location>
</feature>
<evidence type="ECO:0000313" key="3">
    <source>
        <dbReference type="Proteomes" id="UP001150907"/>
    </source>
</evidence>
<dbReference type="InterPro" id="IPR006607">
    <property type="entry name" value="DM15"/>
</dbReference>
<comment type="caution">
    <text evidence="2">The sequence shown here is derived from an EMBL/GenBank/DDBJ whole genome shotgun (WGS) entry which is preliminary data.</text>
</comment>
<dbReference type="Pfam" id="PF21071">
    <property type="entry name" value="LARP1_HEAT"/>
    <property type="match status" value="1"/>
</dbReference>
<proteinExistence type="predicted"/>
<feature type="region of interest" description="Disordered" evidence="1">
    <location>
        <begin position="33"/>
        <end position="64"/>
    </location>
</feature>
<sequence length="627" mass="71000">KVELSQSRDRVRKRGDWATWLFPKQEVVQQQKQLSDALKSSAAPTDSLQLPPAQPMISPASVLPPTAAGWTAVAGRISTRQVGSAIQAPRTRKSNARGNDDDDDDDMFQFDEELESHSRRERRNTGQQRSVSHSARRMSFRLDHGDLSQDEGSDWGSGGEGDDDVDEDVIARLLIVTQRRTRDRTHYQYERKSVQDDLADIISEGLQNYERDLRIKQRQERQSNVKVHTVGQTEFARMHDDKAEGGRASYSGPMSLSSAAGAFSSLNISDQIKREIEMAERAHAIPEGGKGRHETRKGRRLAARFLPIHENDDGLAGSQQQGGRQVTPGSAGSYGKSPMFGPSNGPRFPRKYRDNRRYQAQAPVGWLVGTQPYTAAEAEMSKSLDRASGSSFTAGGYLEQHMSPGSAGAQPRSIGREPTELLAAAQGGEHQSHEHPSHELLRENGFMQHKYYRYHAKALKERKQLGVGQSQEMNTLFRFWSHFLRDTFNKKMFSEFKRLALEDATSNYRYGLECLFRFYSYGLEKKFRKDLFGDFQDLTKWDLEQGELYGLEKFWAYLHYNKSKLPHDLHIDPELHGRLEQFKNAEDFKRANRERRSSVSGGHEISAQVLNNQKALANAEKVVSGQH</sequence>
<feature type="compositionally biased region" description="Polar residues" evidence="1">
    <location>
        <begin position="317"/>
        <end position="330"/>
    </location>
</feature>
<evidence type="ECO:0000256" key="1">
    <source>
        <dbReference type="SAM" id="MobiDB-lite"/>
    </source>
</evidence>
<reference evidence="2" key="1">
    <citation type="submission" date="2022-07" db="EMBL/GenBank/DDBJ databases">
        <title>Phylogenomic reconstructions and comparative analyses of Kickxellomycotina fungi.</title>
        <authorList>
            <person name="Reynolds N.K."/>
            <person name="Stajich J.E."/>
            <person name="Barry K."/>
            <person name="Grigoriev I.V."/>
            <person name="Crous P."/>
            <person name="Smith M.E."/>
        </authorList>
    </citation>
    <scope>NUCLEOTIDE SEQUENCE</scope>
    <source>
        <strain evidence="2">IMI 214461</strain>
    </source>
</reference>
<dbReference type="EMBL" id="JANBQF010000420">
    <property type="protein sequence ID" value="KAJ2001333.1"/>
    <property type="molecule type" value="Genomic_DNA"/>
</dbReference>
<dbReference type="AlphaFoldDB" id="A0A9W8BHP7"/>
<evidence type="ECO:0000313" key="2">
    <source>
        <dbReference type="EMBL" id="KAJ2001333.1"/>
    </source>
</evidence>
<evidence type="ECO:0008006" key="4">
    <source>
        <dbReference type="Google" id="ProtNLM"/>
    </source>
</evidence>
<protein>
    <recommendedName>
        <fullName evidence="4">La-related protein 1</fullName>
    </recommendedName>
</protein>
<dbReference type="OrthoDB" id="340227at2759"/>
<keyword evidence="3" id="KW-1185">Reference proteome</keyword>
<dbReference type="SMART" id="SM00684">
    <property type="entry name" value="DM15"/>
    <property type="match status" value="3"/>
</dbReference>
<feature type="compositionally biased region" description="Acidic residues" evidence="1">
    <location>
        <begin position="100"/>
        <end position="114"/>
    </location>
</feature>
<organism evidence="2 3">
    <name type="scientific">Coemansia thaxteri</name>
    <dbReference type="NCBI Taxonomy" id="2663907"/>
    <lineage>
        <taxon>Eukaryota</taxon>
        <taxon>Fungi</taxon>
        <taxon>Fungi incertae sedis</taxon>
        <taxon>Zoopagomycota</taxon>
        <taxon>Kickxellomycotina</taxon>
        <taxon>Kickxellomycetes</taxon>
        <taxon>Kickxellales</taxon>
        <taxon>Kickxellaceae</taxon>
        <taxon>Coemansia</taxon>
    </lineage>
</organism>
<gene>
    <name evidence="2" type="ORF">H4R26_004182</name>
</gene>
<name>A0A9W8BHP7_9FUNG</name>
<accession>A0A9W8BHP7</accession>
<feature type="non-terminal residue" evidence="2">
    <location>
        <position position="1"/>
    </location>
</feature>